<feature type="transmembrane region" description="Helical" evidence="7">
    <location>
        <begin position="121"/>
        <end position="143"/>
    </location>
</feature>
<sequence>MPDALANEPTSSVAPQGAAPPAAPYRPSRAAWGWVPSLYFAQGLPYAIAMTLAGDMYVLLDVPIDSMAFYTGLLGMPWVLKPLWSPLVDVLGTQRRWILATQAAIVLGLAGVAALTPTAGFFFATLCFFWMIAISSATHDIAADGFYMVGLSDRDQAWYVGIRSTFYRAAMFFVSAFLLAMAGELSDIMPPQQAWAWTFTAAAVLFFLLNVYHCFALPKRAAPRREQSSDLRSLYAQMVESFVSFFRKPGIGIGLAYLLLYRFAESQLAKIAKPFMFAPREEGGLALTEQSVAVLYGTFGIALLTLGGILGGFAVAKYGLRRWLLPMALALNVPNILYVLLALAQPTNSLVIGLAIGVEQFGYGFGFAAYMLYMLRLSRGEHQTAHYALCTGLMALGAMLPSMIAGKLQMQLGYLGFFVWVVAATIPSLAVTLFTPVDDDPVEPA</sequence>
<keyword evidence="4 7" id="KW-1133">Transmembrane helix</keyword>
<evidence type="ECO:0000313" key="8">
    <source>
        <dbReference type="EMBL" id="QDU88511.1"/>
    </source>
</evidence>
<feature type="transmembrane region" description="Helical" evidence="7">
    <location>
        <begin position="38"/>
        <end position="60"/>
    </location>
</feature>
<dbReference type="InterPro" id="IPR036259">
    <property type="entry name" value="MFS_trans_sf"/>
</dbReference>
<feature type="transmembrane region" description="Helical" evidence="7">
    <location>
        <begin position="164"/>
        <end position="182"/>
    </location>
</feature>
<comment type="subcellular location">
    <subcellularLocation>
        <location evidence="1">Membrane</location>
        <topology evidence="1">Multi-pass membrane protein</topology>
    </subcellularLocation>
</comment>
<dbReference type="SUPFAM" id="SSF103473">
    <property type="entry name" value="MFS general substrate transporter"/>
    <property type="match status" value="1"/>
</dbReference>
<evidence type="ECO:0000256" key="5">
    <source>
        <dbReference type="ARBA" id="ARBA00023136"/>
    </source>
</evidence>
<dbReference type="Gene3D" id="1.20.1250.20">
    <property type="entry name" value="MFS general substrate transporter like domains"/>
    <property type="match status" value="1"/>
</dbReference>
<name>A0A518DAJ9_9BACT</name>
<dbReference type="AlphaFoldDB" id="A0A518DAJ9"/>
<feature type="region of interest" description="Disordered" evidence="6">
    <location>
        <begin position="1"/>
        <end position="20"/>
    </location>
</feature>
<protein>
    <submittedName>
        <fullName evidence="8">Muropeptide transporter</fullName>
    </submittedName>
</protein>
<keyword evidence="9" id="KW-1185">Reference proteome</keyword>
<keyword evidence="2" id="KW-0813">Transport</keyword>
<proteinExistence type="predicted"/>
<feature type="transmembrane region" description="Helical" evidence="7">
    <location>
        <begin position="385"/>
        <end position="406"/>
    </location>
</feature>
<dbReference type="RefSeq" id="WP_197527378.1">
    <property type="nucleotide sequence ID" value="NZ_CP036291.1"/>
</dbReference>
<evidence type="ECO:0000256" key="1">
    <source>
        <dbReference type="ARBA" id="ARBA00004141"/>
    </source>
</evidence>
<dbReference type="InterPro" id="IPR004752">
    <property type="entry name" value="AmpG_permease/AT-1"/>
</dbReference>
<dbReference type="GO" id="GO:0016020">
    <property type="term" value="C:membrane"/>
    <property type="evidence" value="ECO:0007669"/>
    <property type="project" value="UniProtKB-SubCell"/>
</dbReference>
<evidence type="ECO:0000256" key="7">
    <source>
        <dbReference type="SAM" id="Phobius"/>
    </source>
</evidence>
<keyword evidence="3 7" id="KW-0812">Transmembrane</keyword>
<evidence type="ECO:0000256" key="2">
    <source>
        <dbReference type="ARBA" id="ARBA00022448"/>
    </source>
</evidence>
<feature type="transmembrane region" description="Helical" evidence="7">
    <location>
        <begin position="194"/>
        <end position="217"/>
    </location>
</feature>
<dbReference type="PANTHER" id="PTHR12778">
    <property type="entry name" value="SOLUTE CARRIER FAMILY 33 ACETYL-COA TRANSPORTER -RELATED"/>
    <property type="match status" value="1"/>
</dbReference>
<accession>A0A518DAJ9</accession>
<evidence type="ECO:0000313" key="9">
    <source>
        <dbReference type="Proteomes" id="UP000317429"/>
    </source>
</evidence>
<gene>
    <name evidence="8" type="ORF">Pla175_18890</name>
</gene>
<dbReference type="KEGG" id="pnd:Pla175_18890"/>
<reference evidence="8 9" key="1">
    <citation type="submission" date="2019-02" db="EMBL/GenBank/DDBJ databases">
        <title>Deep-cultivation of Planctomycetes and their phenomic and genomic characterization uncovers novel biology.</title>
        <authorList>
            <person name="Wiegand S."/>
            <person name="Jogler M."/>
            <person name="Boedeker C."/>
            <person name="Pinto D."/>
            <person name="Vollmers J."/>
            <person name="Rivas-Marin E."/>
            <person name="Kohn T."/>
            <person name="Peeters S.H."/>
            <person name="Heuer A."/>
            <person name="Rast P."/>
            <person name="Oberbeckmann S."/>
            <person name="Bunk B."/>
            <person name="Jeske O."/>
            <person name="Meyerdierks A."/>
            <person name="Storesund J.E."/>
            <person name="Kallscheuer N."/>
            <person name="Luecker S."/>
            <person name="Lage O.M."/>
            <person name="Pohl T."/>
            <person name="Merkel B.J."/>
            <person name="Hornburger P."/>
            <person name="Mueller R.-W."/>
            <person name="Bruemmer F."/>
            <person name="Labrenz M."/>
            <person name="Spormann A.M."/>
            <person name="Op den Camp H."/>
            <person name="Overmann J."/>
            <person name="Amann R."/>
            <person name="Jetten M.S.M."/>
            <person name="Mascher T."/>
            <person name="Medema M.H."/>
            <person name="Devos D.P."/>
            <person name="Kaster A.-K."/>
            <person name="Ovreas L."/>
            <person name="Rohde M."/>
            <person name="Galperin M.Y."/>
            <person name="Jogler C."/>
        </authorList>
    </citation>
    <scope>NUCLEOTIDE SEQUENCE [LARGE SCALE GENOMIC DNA]</scope>
    <source>
        <strain evidence="8 9">Pla175</strain>
    </source>
</reference>
<feature type="transmembrane region" description="Helical" evidence="7">
    <location>
        <begin position="96"/>
        <end position="115"/>
    </location>
</feature>
<feature type="transmembrane region" description="Helical" evidence="7">
    <location>
        <begin position="323"/>
        <end position="344"/>
    </location>
</feature>
<feature type="transmembrane region" description="Helical" evidence="7">
    <location>
        <begin position="293"/>
        <end position="316"/>
    </location>
</feature>
<dbReference type="EMBL" id="CP036291">
    <property type="protein sequence ID" value="QDU88511.1"/>
    <property type="molecule type" value="Genomic_DNA"/>
</dbReference>
<evidence type="ECO:0000256" key="3">
    <source>
        <dbReference type="ARBA" id="ARBA00022692"/>
    </source>
</evidence>
<dbReference type="PANTHER" id="PTHR12778:SF10">
    <property type="entry name" value="MAJOR FACILITATOR SUPERFAMILY DOMAIN-CONTAINING PROTEIN 3"/>
    <property type="match status" value="1"/>
</dbReference>
<evidence type="ECO:0000256" key="6">
    <source>
        <dbReference type="SAM" id="MobiDB-lite"/>
    </source>
</evidence>
<dbReference type="Proteomes" id="UP000317429">
    <property type="component" value="Chromosome"/>
</dbReference>
<organism evidence="8 9">
    <name type="scientific">Pirellulimonas nuda</name>
    <dbReference type="NCBI Taxonomy" id="2528009"/>
    <lineage>
        <taxon>Bacteria</taxon>
        <taxon>Pseudomonadati</taxon>
        <taxon>Planctomycetota</taxon>
        <taxon>Planctomycetia</taxon>
        <taxon>Pirellulales</taxon>
        <taxon>Lacipirellulaceae</taxon>
        <taxon>Pirellulimonas</taxon>
    </lineage>
</organism>
<keyword evidence="5 7" id="KW-0472">Membrane</keyword>
<feature type="transmembrane region" description="Helical" evidence="7">
    <location>
        <begin position="412"/>
        <end position="434"/>
    </location>
</feature>
<evidence type="ECO:0000256" key="4">
    <source>
        <dbReference type="ARBA" id="ARBA00022989"/>
    </source>
</evidence>
<feature type="transmembrane region" description="Helical" evidence="7">
    <location>
        <begin position="350"/>
        <end position="373"/>
    </location>
</feature>